<evidence type="ECO:0000256" key="1">
    <source>
        <dbReference type="ARBA" id="ARBA00010050"/>
    </source>
</evidence>
<dbReference type="GO" id="GO:0006886">
    <property type="term" value="P:intracellular protein transport"/>
    <property type="evidence" value="ECO:0007669"/>
    <property type="project" value="InterPro"/>
</dbReference>
<keyword evidence="2" id="KW-0813">Transport</keyword>
<keyword evidence="3" id="KW-0653">Protein transport</keyword>
<dbReference type="Pfam" id="PF14938">
    <property type="entry name" value="SNAP"/>
    <property type="match status" value="2"/>
</dbReference>
<sequence length="260" mass="29755">MEDTISSQGEKALKAKELESKGHIRGDVVAVNYALDQYHECKFLMCLAATIDKRDVAEFTSCLKEYDSTIKLDEWRTPVLLKMKEALKAKELDSKGYYVLWILFVITLVQKLKFLKLFSHILSVDHKHEVARAYDIAVDYYKMTKNMKEAISCQEKATHLFLDIERLNTTGGLYQEIATYSIRNNLLKYGLRGHLLNACICQLCRGDVVAINHDLERYQILDTTFSGTSECMFLNGGESDFGCLQKSTLSSLHIRMEKNL</sequence>
<evidence type="ECO:0000313" key="4">
    <source>
        <dbReference type="EMBL" id="KAG5605994.1"/>
    </source>
</evidence>
<gene>
    <name evidence="4" type="ORF">H5410_027486</name>
</gene>
<evidence type="ECO:0000256" key="2">
    <source>
        <dbReference type="ARBA" id="ARBA00022448"/>
    </source>
</evidence>
<dbReference type="Gene3D" id="1.25.40.10">
    <property type="entry name" value="Tetratricopeptide repeat domain"/>
    <property type="match status" value="2"/>
</dbReference>
<comment type="caution">
    <text evidence="4">The sequence shown here is derived from an EMBL/GenBank/DDBJ whole genome shotgun (WGS) entry which is preliminary data.</text>
</comment>
<dbReference type="GO" id="GO:0005483">
    <property type="term" value="F:soluble NSF attachment protein activity"/>
    <property type="evidence" value="ECO:0007669"/>
    <property type="project" value="TreeGrafter"/>
</dbReference>
<dbReference type="PANTHER" id="PTHR13768:SF27">
    <property type="entry name" value="ALPHA-SOLUBLE NSF ATTACHMENT PROTEIN-LIKE"/>
    <property type="match status" value="1"/>
</dbReference>
<dbReference type="PANTHER" id="PTHR13768">
    <property type="entry name" value="SOLUBLE NSF ATTACHMENT PROTEIN SNAP"/>
    <property type="match status" value="1"/>
</dbReference>
<evidence type="ECO:0000313" key="5">
    <source>
        <dbReference type="Proteomes" id="UP000824120"/>
    </source>
</evidence>
<dbReference type="OrthoDB" id="9984275at2759"/>
<dbReference type="InterPro" id="IPR011990">
    <property type="entry name" value="TPR-like_helical_dom_sf"/>
</dbReference>
<dbReference type="GO" id="GO:0035494">
    <property type="term" value="P:SNARE complex disassembly"/>
    <property type="evidence" value="ECO:0007669"/>
    <property type="project" value="TreeGrafter"/>
</dbReference>
<protein>
    <submittedName>
        <fullName evidence="4">Uncharacterized protein</fullName>
    </submittedName>
</protein>
<dbReference type="Proteomes" id="UP000824120">
    <property type="component" value="Chromosome 5"/>
</dbReference>
<proteinExistence type="inferred from homology"/>
<keyword evidence="5" id="KW-1185">Reference proteome</keyword>
<dbReference type="GO" id="GO:0031201">
    <property type="term" value="C:SNARE complex"/>
    <property type="evidence" value="ECO:0007669"/>
    <property type="project" value="TreeGrafter"/>
</dbReference>
<dbReference type="GO" id="GO:0019905">
    <property type="term" value="F:syntaxin binding"/>
    <property type="evidence" value="ECO:0007669"/>
    <property type="project" value="TreeGrafter"/>
</dbReference>
<dbReference type="SUPFAM" id="SSF48452">
    <property type="entry name" value="TPR-like"/>
    <property type="match status" value="2"/>
</dbReference>
<comment type="similarity">
    <text evidence="1">Belongs to the SNAP family.</text>
</comment>
<organism evidence="4 5">
    <name type="scientific">Solanum commersonii</name>
    <name type="common">Commerson's wild potato</name>
    <name type="synonym">Commerson's nightshade</name>
    <dbReference type="NCBI Taxonomy" id="4109"/>
    <lineage>
        <taxon>Eukaryota</taxon>
        <taxon>Viridiplantae</taxon>
        <taxon>Streptophyta</taxon>
        <taxon>Embryophyta</taxon>
        <taxon>Tracheophyta</taxon>
        <taxon>Spermatophyta</taxon>
        <taxon>Magnoliopsida</taxon>
        <taxon>eudicotyledons</taxon>
        <taxon>Gunneridae</taxon>
        <taxon>Pentapetalae</taxon>
        <taxon>asterids</taxon>
        <taxon>lamiids</taxon>
        <taxon>Solanales</taxon>
        <taxon>Solanaceae</taxon>
        <taxon>Solanoideae</taxon>
        <taxon>Solaneae</taxon>
        <taxon>Solanum</taxon>
    </lineage>
</organism>
<dbReference type="InterPro" id="IPR000744">
    <property type="entry name" value="NSF_attach"/>
</dbReference>
<reference evidence="4 5" key="1">
    <citation type="submission" date="2020-09" db="EMBL/GenBank/DDBJ databases">
        <title>De no assembly of potato wild relative species, Solanum commersonii.</title>
        <authorList>
            <person name="Cho K."/>
        </authorList>
    </citation>
    <scope>NUCLEOTIDE SEQUENCE [LARGE SCALE GENOMIC DNA]</scope>
    <source>
        <strain evidence="4">LZ3.2</strain>
        <tissue evidence="4">Leaf</tissue>
    </source>
</reference>
<dbReference type="EMBL" id="JACXVP010000005">
    <property type="protein sequence ID" value="KAG5605994.1"/>
    <property type="molecule type" value="Genomic_DNA"/>
</dbReference>
<evidence type="ECO:0000256" key="3">
    <source>
        <dbReference type="ARBA" id="ARBA00022927"/>
    </source>
</evidence>
<dbReference type="AlphaFoldDB" id="A0A9J5YZZ7"/>
<accession>A0A9J5YZZ7</accession>
<name>A0A9J5YZZ7_SOLCO</name>
<dbReference type="GO" id="GO:0005774">
    <property type="term" value="C:vacuolar membrane"/>
    <property type="evidence" value="ECO:0007669"/>
    <property type="project" value="TreeGrafter"/>
</dbReference>